<dbReference type="KEGG" id="psai:C3B54_11907"/>
<dbReference type="OrthoDB" id="9809167at2"/>
<dbReference type="RefSeq" id="WP_104913432.1">
    <property type="nucleotide sequence ID" value="NZ_CP026923.1"/>
</dbReference>
<gene>
    <name evidence="8" type="ORF">C3B54_11907</name>
</gene>
<dbReference type="GO" id="GO:0022857">
    <property type="term" value="F:transmembrane transporter activity"/>
    <property type="evidence" value="ECO:0007669"/>
    <property type="project" value="InterPro"/>
</dbReference>
<feature type="transmembrane region" description="Helical" evidence="7">
    <location>
        <begin position="708"/>
        <end position="731"/>
    </location>
</feature>
<feature type="transmembrane region" description="Helical" evidence="7">
    <location>
        <begin position="493"/>
        <end position="513"/>
    </location>
</feature>
<feature type="transmembrane region" description="Helical" evidence="7">
    <location>
        <begin position="751"/>
        <end position="772"/>
    </location>
</feature>
<dbReference type="InterPro" id="IPR001248">
    <property type="entry name" value="Pur-cyt_permease"/>
</dbReference>
<evidence type="ECO:0000256" key="3">
    <source>
        <dbReference type="ARBA" id="ARBA00022692"/>
    </source>
</evidence>
<feature type="region of interest" description="Disordered" evidence="6">
    <location>
        <begin position="226"/>
        <end position="444"/>
    </location>
</feature>
<feature type="transmembrane region" description="Helical" evidence="7">
    <location>
        <begin position="666"/>
        <end position="687"/>
    </location>
</feature>
<dbReference type="Pfam" id="PF02133">
    <property type="entry name" value="Transp_cyt_pur"/>
    <property type="match status" value="1"/>
</dbReference>
<organism evidence="8 9">
    <name type="scientific">Pontimonas salivibrio</name>
    <dbReference type="NCBI Taxonomy" id="1159327"/>
    <lineage>
        <taxon>Bacteria</taxon>
        <taxon>Bacillati</taxon>
        <taxon>Actinomycetota</taxon>
        <taxon>Actinomycetes</taxon>
        <taxon>Micrococcales</taxon>
        <taxon>Microbacteriaceae</taxon>
        <taxon>Pontimonas</taxon>
    </lineage>
</organism>
<evidence type="ECO:0000256" key="5">
    <source>
        <dbReference type="ARBA" id="ARBA00023136"/>
    </source>
</evidence>
<feature type="compositionally biased region" description="Pro residues" evidence="6">
    <location>
        <begin position="128"/>
        <end position="137"/>
    </location>
</feature>
<feature type="transmembrane region" description="Helical" evidence="7">
    <location>
        <begin position="793"/>
        <end position="812"/>
    </location>
</feature>
<reference evidence="8 9" key="1">
    <citation type="submission" date="2018-02" db="EMBL/GenBank/DDBJ databases">
        <title>Complete genome of the streamlined marine actinobacterium Pontimonas salivibrio CL-TW6 adapted to coastal planktonic lifestype.</title>
        <authorList>
            <person name="Cho B.C."/>
            <person name="Hardies S.C."/>
            <person name="Jang G.I."/>
            <person name="Hwang C.Y."/>
        </authorList>
    </citation>
    <scope>NUCLEOTIDE SEQUENCE [LARGE SCALE GENOMIC DNA]</scope>
    <source>
        <strain evidence="8 9">CL-TW6</strain>
    </source>
</reference>
<evidence type="ECO:0000256" key="2">
    <source>
        <dbReference type="ARBA" id="ARBA00008974"/>
    </source>
</evidence>
<evidence type="ECO:0000313" key="9">
    <source>
        <dbReference type="Proteomes" id="UP000243077"/>
    </source>
</evidence>
<evidence type="ECO:0000256" key="6">
    <source>
        <dbReference type="SAM" id="MobiDB-lite"/>
    </source>
</evidence>
<keyword evidence="4 7" id="KW-1133">Transmembrane helix</keyword>
<protein>
    <submittedName>
        <fullName evidence="8">Purine/cytosine permease</fullName>
    </submittedName>
</protein>
<feature type="transmembrane region" description="Helical" evidence="7">
    <location>
        <begin position="863"/>
        <end position="889"/>
    </location>
</feature>
<dbReference type="EMBL" id="CP026923">
    <property type="protein sequence ID" value="AVG23879.1"/>
    <property type="molecule type" value="Genomic_DNA"/>
</dbReference>
<dbReference type="Proteomes" id="UP000243077">
    <property type="component" value="Chromosome"/>
</dbReference>
<feature type="compositionally biased region" description="Polar residues" evidence="6">
    <location>
        <begin position="89"/>
        <end position="99"/>
    </location>
</feature>
<feature type="transmembrane region" description="Helical" evidence="7">
    <location>
        <begin position="909"/>
        <end position="930"/>
    </location>
</feature>
<keyword evidence="3 7" id="KW-0812">Transmembrane</keyword>
<accession>A0A2L2BQE0</accession>
<feature type="compositionally biased region" description="Acidic residues" evidence="6">
    <location>
        <begin position="1"/>
        <end position="11"/>
    </location>
</feature>
<comment type="subcellular location">
    <subcellularLocation>
        <location evidence="1">Membrane</location>
        <topology evidence="1">Multi-pass membrane protein</topology>
    </subcellularLocation>
</comment>
<evidence type="ECO:0000256" key="7">
    <source>
        <dbReference type="SAM" id="Phobius"/>
    </source>
</evidence>
<feature type="compositionally biased region" description="Low complexity" evidence="6">
    <location>
        <begin position="239"/>
        <end position="254"/>
    </location>
</feature>
<feature type="compositionally biased region" description="Low complexity" evidence="6">
    <location>
        <begin position="107"/>
        <end position="119"/>
    </location>
</feature>
<feature type="transmembrane region" description="Helical" evidence="7">
    <location>
        <begin position="561"/>
        <end position="585"/>
    </location>
</feature>
<evidence type="ECO:0000256" key="4">
    <source>
        <dbReference type="ARBA" id="ARBA00022989"/>
    </source>
</evidence>
<comment type="similarity">
    <text evidence="2">Belongs to the purine-cytosine permease (2.A.39) family.</text>
</comment>
<proteinExistence type="inferred from homology"/>
<feature type="transmembrane region" description="Helical" evidence="7">
    <location>
        <begin position="818"/>
        <end position="842"/>
    </location>
</feature>
<feature type="compositionally biased region" description="Polar residues" evidence="6">
    <location>
        <begin position="54"/>
        <end position="63"/>
    </location>
</feature>
<dbReference type="AlphaFoldDB" id="A0A2L2BQE0"/>
<feature type="region of interest" description="Disordered" evidence="6">
    <location>
        <begin position="1"/>
        <end position="166"/>
    </location>
</feature>
<keyword evidence="9" id="KW-1185">Reference proteome</keyword>
<feature type="transmembrane region" description="Helical" evidence="7">
    <location>
        <begin position="519"/>
        <end position="540"/>
    </location>
</feature>
<feature type="transmembrane region" description="Helical" evidence="7">
    <location>
        <begin position="632"/>
        <end position="651"/>
    </location>
</feature>
<feature type="compositionally biased region" description="Polar residues" evidence="6">
    <location>
        <begin position="257"/>
        <end position="269"/>
    </location>
</feature>
<keyword evidence="5 7" id="KW-0472">Membrane</keyword>
<dbReference type="GO" id="GO:0016020">
    <property type="term" value="C:membrane"/>
    <property type="evidence" value="ECO:0007669"/>
    <property type="project" value="UniProtKB-SubCell"/>
</dbReference>
<feature type="compositionally biased region" description="Low complexity" evidence="6">
    <location>
        <begin position="75"/>
        <end position="88"/>
    </location>
</feature>
<feature type="compositionally biased region" description="Low complexity" evidence="6">
    <location>
        <begin position="425"/>
        <end position="439"/>
    </location>
</feature>
<feature type="compositionally biased region" description="Low complexity" evidence="6">
    <location>
        <begin position="291"/>
        <end position="303"/>
    </location>
</feature>
<feature type="transmembrane region" description="Helical" evidence="7">
    <location>
        <begin position="605"/>
        <end position="625"/>
    </location>
</feature>
<sequence length="944" mass="97743">MIEAEFPDDERSDGGVKRRSTFTPPAQDAEVPVNLGEGAVALPPESPQLMADTTRASQSSQSETPPPGPSPATDAVADSSPFAPSSAPQWNAPSNPQVTPQTPPPMASAQAPAPLAQPVEPKETSSAPPQPIPPQPGAPQASSGWDDAVLAPPERRSLSDQEIMASMGEEGTETGALINALQEQMDLRKREDSEFEGWEALIRQSFPEDEAEDIVLRGRAQFEGVPVESLTPQSPPAPAASAPPEVPAQSQAEPVSPASNTDNSSTPASEATPELVEPQPEIGAASEPVDSEPVASEPVASEPVESEPVESEPIILPRWGGVTADEELPDDGPQQDLESESNHAQEQSAGGQGSFEQILVDPDAVTPPTNAWPLAEVLDQPEPAQRESEVTLLEELADQAGEGEPAAGVSDSQSSEIESQPRPETTLSDASGDTASAATQQPVSVQQALATKPVTEVPFQDLGAQTSSRFGFDHVGAEPTADNVRTDKATQLLWVWWALGTPLPVVLLGVWLIDTGLSVGQAVVVGGVGALLAAIPLVLGTLKGAQSGLPTLVSSRAAFGMVGNIVPAVLMVLIRIFVATVVLWAASWMATGVLVESNYWNGEPALMQVILGAFFALAAAGLAIAGRGWVTVALWSAAGMGLLGAIGLFLATLDQLSGEAFRRADGALSTMVAGTAVVMSVLVVFWAHFGGDIARFQRNRSGPAGPSVAAVAAVIPIVGLIAWGALLGGSGDENRSLLFSDFFDTALGDAPGWYPIPALILGALPLVAIAALSVHSSGYAVLSLGIRIPRYAAATLVGALAALGIIALIVFAPDFHNWLIDVALVAGVLSAAWVGIFAGEVVTRRVYLDPRVLAGTSGDFPGFRVAPVLGFIGAIALGLGLLNLDTLWLQGVGYLLGPFQQWGLSDLSGWQLGPFVALIVGFVVAALAGIRGGVHTSERRSAKA</sequence>
<evidence type="ECO:0000313" key="8">
    <source>
        <dbReference type="EMBL" id="AVG23879.1"/>
    </source>
</evidence>
<dbReference type="Gene3D" id="1.10.4160.10">
    <property type="entry name" value="Hydantoin permease"/>
    <property type="match status" value="1"/>
</dbReference>
<evidence type="ECO:0000256" key="1">
    <source>
        <dbReference type="ARBA" id="ARBA00004141"/>
    </source>
</evidence>
<name>A0A2L2BQE0_9MICO</name>